<evidence type="ECO:0000256" key="6">
    <source>
        <dbReference type="ARBA" id="ARBA00022833"/>
    </source>
</evidence>
<comment type="caution">
    <text evidence="11">The sequence shown here is derived from an EMBL/GenBank/DDBJ whole genome shotgun (WGS) entry which is preliminary data.</text>
</comment>
<evidence type="ECO:0000256" key="4">
    <source>
        <dbReference type="ARBA" id="ARBA00022723"/>
    </source>
</evidence>
<name>A0AAJ1TW30_9HYPH</name>
<feature type="domain" description="Beta-galactosidase trimerisation" evidence="10">
    <location>
        <begin position="440"/>
        <end position="626"/>
    </location>
</feature>
<dbReference type="Gene3D" id="3.20.20.80">
    <property type="entry name" value="Glycosidases"/>
    <property type="match status" value="1"/>
</dbReference>
<evidence type="ECO:0000313" key="11">
    <source>
        <dbReference type="EMBL" id="MDQ0544517.1"/>
    </source>
</evidence>
<keyword evidence="5 11" id="KW-0378">Hydrolase</keyword>
<feature type="chain" id="PRO_5042564855" description="beta-galactosidase" evidence="8">
    <location>
        <begin position="23"/>
        <end position="699"/>
    </location>
</feature>
<dbReference type="InterPro" id="IPR003476">
    <property type="entry name" value="Glyco_hydro_42"/>
</dbReference>
<dbReference type="InterPro" id="IPR029062">
    <property type="entry name" value="Class_I_gatase-like"/>
</dbReference>
<sequence>MARSKLAASVAAMVLATSSAGAQVPQTILYGAAYYDEYTPVDRVDEDARMMKAAGITVVRIAESTWGTLEPQPNVFNFSHIDRTLAAMNREGIKVIIGTPTYAVPTWLVRQHPDILLQPGAYGPRQNMDITNPHYRAAAERVIVALIDHVKDDPAVIGYQVDNETKPFGTSGPNVQAAFVAAMKTKWSSLDDLNKAWGLDYWSNRINSWDDFPSVNASINASMTNAFQAFQRGLVTDFLAWQAGLVRRHARPGQFVTQNFDLDWRGYSYGIQPDVNHWEAAKALDVAGIDIYHPSQEKLTGTEIAFGGDVARSMRGGANYLVIETQAQGFPEWTPFPGQLRLQAFSHLASGAKMVEYWHWATTTNSFETYWRGLLTQDYKPNPVYDEAKTIGADLKRLGPKLADMKKTNRVALYVSNAALSAFDSFKINTHDFKGNADRTPVTYNEVVRGFYDALYRQNIEVDLISPSSTVPLDQYKLIVVPALYAASDAEIAKLNDCAKAGAHVLYSFKSGFSDENTKVRFAAQPGGIAQAAGVTYQLFTVPEGVSLAGDPFGVGAADNKARWWMEMLTPTTATVVARYQSPSWPAAAAVTRNSWGSGAVTYVGFMPTDALAEKILADAAKRAGIDVPAVHWPIIVRGGTLTNGHPVRYVLNYSATAQATPAMVSGTELLSGRAVTRGKPIDLPAWGVAILEGESATP</sequence>
<evidence type="ECO:0000256" key="5">
    <source>
        <dbReference type="ARBA" id="ARBA00022801"/>
    </source>
</evidence>
<keyword evidence="8" id="KW-0732">Signal</keyword>
<dbReference type="GO" id="GO:0009341">
    <property type="term" value="C:beta-galactosidase complex"/>
    <property type="evidence" value="ECO:0007669"/>
    <property type="project" value="InterPro"/>
</dbReference>
<evidence type="ECO:0000256" key="8">
    <source>
        <dbReference type="SAM" id="SignalP"/>
    </source>
</evidence>
<dbReference type="Gene3D" id="2.60.40.1180">
    <property type="entry name" value="Golgi alpha-mannosidase II"/>
    <property type="match status" value="1"/>
</dbReference>
<accession>A0AAJ1TW30</accession>
<dbReference type="RefSeq" id="WP_230365296.1">
    <property type="nucleotide sequence ID" value="NZ_JAJALK010000002.1"/>
</dbReference>
<dbReference type="AlphaFoldDB" id="A0AAJ1TW30"/>
<dbReference type="InterPro" id="IPR013529">
    <property type="entry name" value="Glyco_hydro_42_N"/>
</dbReference>
<proteinExistence type="inferred from homology"/>
<dbReference type="Pfam" id="PF08532">
    <property type="entry name" value="Glyco_hydro_42M"/>
    <property type="match status" value="1"/>
</dbReference>
<gene>
    <name evidence="11" type="ORF">QO001_003451</name>
</gene>
<dbReference type="GO" id="GO:0005975">
    <property type="term" value="P:carbohydrate metabolic process"/>
    <property type="evidence" value="ECO:0007669"/>
    <property type="project" value="InterPro"/>
</dbReference>
<reference evidence="11" key="1">
    <citation type="submission" date="2023-07" db="EMBL/GenBank/DDBJ databases">
        <title>Genomic Encyclopedia of Type Strains, Phase IV (KMG-IV): sequencing the most valuable type-strain genomes for metagenomic binning, comparative biology and taxonomic classification.</title>
        <authorList>
            <person name="Goeker M."/>
        </authorList>
    </citation>
    <scope>NUCLEOTIDE SEQUENCE</scope>
    <source>
        <strain evidence="11">DSM 19569</strain>
    </source>
</reference>
<evidence type="ECO:0000259" key="9">
    <source>
        <dbReference type="Pfam" id="PF02449"/>
    </source>
</evidence>
<dbReference type="SUPFAM" id="SSF51445">
    <property type="entry name" value="(Trans)glycosidases"/>
    <property type="match status" value="1"/>
</dbReference>
<feature type="signal peptide" evidence="8">
    <location>
        <begin position="1"/>
        <end position="22"/>
    </location>
</feature>
<dbReference type="PANTHER" id="PTHR36447">
    <property type="entry name" value="BETA-GALACTOSIDASE GANA"/>
    <property type="match status" value="1"/>
</dbReference>
<comment type="catalytic activity">
    <reaction evidence="1">
        <text>Hydrolysis of terminal non-reducing beta-D-galactose residues in beta-D-galactosides.</text>
        <dbReference type="EC" id="3.2.1.23"/>
    </reaction>
</comment>
<keyword evidence="6" id="KW-0862">Zinc</keyword>
<evidence type="ECO:0000256" key="7">
    <source>
        <dbReference type="ARBA" id="ARBA00023295"/>
    </source>
</evidence>
<keyword evidence="4" id="KW-0479">Metal-binding</keyword>
<evidence type="ECO:0000256" key="3">
    <source>
        <dbReference type="ARBA" id="ARBA00012756"/>
    </source>
</evidence>
<dbReference type="Proteomes" id="UP001223420">
    <property type="component" value="Unassembled WGS sequence"/>
</dbReference>
<dbReference type="CDD" id="cd03143">
    <property type="entry name" value="A4_beta-galactosidase_middle_domain"/>
    <property type="match status" value="1"/>
</dbReference>
<evidence type="ECO:0000256" key="1">
    <source>
        <dbReference type="ARBA" id="ARBA00001412"/>
    </source>
</evidence>
<keyword evidence="7 11" id="KW-0326">Glycosidase</keyword>
<organism evidence="11 12">
    <name type="scientific">Methylobacterium brachiatum</name>
    <dbReference type="NCBI Taxonomy" id="269660"/>
    <lineage>
        <taxon>Bacteria</taxon>
        <taxon>Pseudomonadati</taxon>
        <taxon>Pseudomonadota</taxon>
        <taxon>Alphaproteobacteria</taxon>
        <taxon>Hyphomicrobiales</taxon>
        <taxon>Methylobacteriaceae</taxon>
        <taxon>Methylobacterium</taxon>
    </lineage>
</organism>
<protein>
    <recommendedName>
        <fullName evidence="3">beta-galactosidase</fullName>
        <ecNumber evidence="3">3.2.1.23</ecNumber>
    </recommendedName>
</protein>
<dbReference type="InterPro" id="IPR013780">
    <property type="entry name" value="Glyco_hydro_b"/>
</dbReference>
<feature type="domain" description="Glycoside hydrolase family 42 N-terminal" evidence="9">
    <location>
        <begin position="34"/>
        <end position="398"/>
    </location>
</feature>
<evidence type="ECO:0000259" key="10">
    <source>
        <dbReference type="Pfam" id="PF08532"/>
    </source>
</evidence>
<dbReference type="EC" id="3.2.1.23" evidence="3"/>
<dbReference type="InterPro" id="IPR013738">
    <property type="entry name" value="Beta_galactosidase_Trimer"/>
</dbReference>
<dbReference type="Gene3D" id="3.40.50.880">
    <property type="match status" value="1"/>
</dbReference>
<dbReference type="InterPro" id="IPR017853">
    <property type="entry name" value="GH"/>
</dbReference>
<dbReference type="Pfam" id="PF02449">
    <property type="entry name" value="Glyco_hydro_42"/>
    <property type="match status" value="1"/>
</dbReference>
<evidence type="ECO:0000313" key="12">
    <source>
        <dbReference type="Proteomes" id="UP001223420"/>
    </source>
</evidence>
<dbReference type="SUPFAM" id="SSF52317">
    <property type="entry name" value="Class I glutamine amidotransferase-like"/>
    <property type="match status" value="1"/>
</dbReference>
<evidence type="ECO:0000256" key="2">
    <source>
        <dbReference type="ARBA" id="ARBA00005940"/>
    </source>
</evidence>
<dbReference type="PANTHER" id="PTHR36447:SF2">
    <property type="entry name" value="BETA-GALACTOSIDASE YESZ"/>
    <property type="match status" value="1"/>
</dbReference>
<dbReference type="EMBL" id="JAUSWL010000005">
    <property type="protein sequence ID" value="MDQ0544517.1"/>
    <property type="molecule type" value="Genomic_DNA"/>
</dbReference>
<comment type="similarity">
    <text evidence="2">Belongs to the glycosyl hydrolase 42 family.</text>
</comment>
<dbReference type="GO" id="GO:0004565">
    <property type="term" value="F:beta-galactosidase activity"/>
    <property type="evidence" value="ECO:0007669"/>
    <property type="project" value="UniProtKB-EC"/>
</dbReference>
<dbReference type="GO" id="GO:0046872">
    <property type="term" value="F:metal ion binding"/>
    <property type="evidence" value="ECO:0007669"/>
    <property type="project" value="UniProtKB-KW"/>
</dbReference>